<keyword evidence="2" id="KW-1185">Reference proteome</keyword>
<dbReference type="Proteomes" id="UP001230649">
    <property type="component" value="Unassembled WGS sequence"/>
</dbReference>
<organism evidence="1 2">
    <name type="scientific">Naganishia adeliensis</name>
    <dbReference type="NCBI Taxonomy" id="92952"/>
    <lineage>
        <taxon>Eukaryota</taxon>
        <taxon>Fungi</taxon>
        <taxon>Dikarya</taxon>
        <taxon>Basidiomycota</taxon>
        <taxon>Agaricomycotina</taxon>
        <taxon>Tremellomycetes</taxon>
        <taxon>Filobasidiales</taxon>
        <taxon>Filobasidiaceae</taxon>
        <taxon>Naganishia</taxon>
    </lineage>
</organism>
<dbReference type="EMBL" id="JASBWS010000056">
    <property type="protein sequence ID" value="KAJ9104089.1"/>
    <property type="molecule type" value="Genomic_DNA"/>
</dbReference>
<proteinExistence type="predicted"/>
<name>A0ACC2VYE3_9TREE</name>
<gene>
    <name evidence="1" type="ORF">QFC20_004666</name>
</gene>
<protein>
    <submittedName>
        <fullName evidence="1">Uncharacterized protein</fullName>
    </submittedName>
</protein>
<evidence type="ECO:0000313" key="2">
    <source>
        <dbReference type="Proteomes" id="UP001230649"/>
    </source>
</evidence>
<comment type="caution">
    <text evidence="1">The sequence shown here is derived from an EMBL/GenBank/DDBJ whole genome shotgun (WGS) entry which is preliminary data.</text>
</comment>
<accession>A0ACC2VYE3</accession>
<evidence type="ECO:0000313" key="1">
    <source>
        <dbReference type="EMBL" id="KAJ9104089.1"/>
    </source>
</evidence>
<reference evidence="1" key="1">
    <citation type="submission" date="2023-04" db="EMBL/GenBank/DDBJ databases">
        <title>Draft Genome sequencing of Naganishia species isolated from polar environments using Oxford Nanopore Technology.</title>
        <authorList>
            <person name="Leo P."/>
            <person name="Venkateswaran K."/>
        </authorList>
    </citation>
    <scope>NUCLEOTIDE SEQUENCE</scope>
    <source>
        <strain evidence="1">MNA-CCFEE 5262</strain>
    </source>
</reference>
<sequence>MTPTASSTPLRKSGDLSSDLFTIPAANSYSSQPHDRNGGQGQPSLPSGVVSQSPISPKTEGMMLSLDMARSSSMPTFTARENQASKEKDEALGINRGGDTFVWLDDESVSEHGEIAIVTPMEEPKQTGAHTFADVHSRFSEFTWDRAGPPLFADPFEKSGQATPPMNNPCPLTNETSPGRLTRRAENPRKGSLASDPTSPTQRPAMLRYRSSPDLQAQDAAGLNIVLASSSSQTPISPWYTSTADSTSSDDGKSSSSSPKVSISESGSVVLMSRSVGHTGTSTLANLLPRLSYAPLALQGMDIPKSNKRSSSGSRRGSWAQLNVVDFSPPAVTLGREYRSRFHSVDSALQRNSDAASLFGSVQSTDWMKPSVPKNDEWTRRSTDWSASFSRRGSDPNARRRSSLVRTAYANLHLNRPGSVSFAAPPMTNSNFFGQEFHESTVPGLSRGFRFGSAVSGLSNLAAPDIVLREVDEVAEDPDWYTRRGSWAEV</sequence>